<dbReference type="RefSeq" id="WP_170119568.1">
    <property type="nucleotide sequence ID" value="NZ_QGGL01000021.1"/>
</dbReference>
<dbReference type="SUPFAM" id="SSF52540">
    <property type="entry name" value="P-loop containing nucleoside triphosphate hydrolases"/>
    <property type="match status" value="1"/>
</dbReference>
<dbReference type="PANTHER" id="PTHR43581">
    <property type="entry name" value="ATP/GTP PHOSPHATASE"/>
    <property type="match status" value="1"/>
</dbReference>
<dbReference type="InterPro" id="IPR027417">
    <property type="entry name" value="P-loop_NTPase"/>
</dbReference>
<organism evidence="2 3">
    <name type="scientific">Tumebacillus permanentifrigoris</name>
    <dbReference type="NCBI Taxonomy" id="378543"/>
    <lineage>
        <taxon>Bacteria</taxon>
        <taxon>Bacillati</taxon>
        <taxon>Bacillota</taxon>
        <taxon>Bacilli</taxon>
        <taxon>Bacillales</taxon>
        <taxon>Alicyclobacillaceae</taxon>
        <taxon>Tumebacillus</taxon>
    </lineage>
</organism>
<dbReference type="Pfam" id="PF13175">
    <property type="entry name" value="AAA_15"/>
    <property type="match status" value="1"/>
</dbReference>
<dbReference type="AlphaFoldDB" id="A0A316D3G1"/>
<protein>
    <submittedName>
        <fullName evidence="2">AAA ATPase-like protein</fullName>
    </submittedName>
</protein>
<comment type="caution">
    <text evidence="2">The sequence shown here is derived from an EMBL/GenBank/DDBJ whole genome shotgun (WGS) entry which is preliminary data.</text>
</comment>
<gene>
    <name evidence="2" type="ORF">C7459_12126</name>
</gene>
<evidence type="ECO:0000259" key="1">
    <source>
        <dbReference type="Pfam" id="PF13175"/>
    </source>
</evidence>
<evidence type="ECO:0000313" key="3">
    <source>
        <dbReference type="Proteomes" id="UP000245634"/>
    </source>
</evidence>
<evidence type="ECO:0000313" key="2">
    <source>
        <dbReference type="EMBL" id="PWK05963.1"/>
    </source>
</evidence>
<feature type="domain" description="Endonuclease GajA/Old nuclease/RecF-like AAA" evidence="1">
    <location>
        <begin position="7"/>
        <end position="367"/>
    </location>
</feature>
<name>A0A316D3G1_9BACL</name>
<dbReference type="PANTHER" id="PTHR43581:SF2">
    <property type="entry name" value="EXCINUCLEASE ATPASE SUBUNIT"/>
    <property type="match status" value="1"/>
</dbReference>
<dbReference type="Proteomes" id="UP000245634">
    <property type="component" value="Unassembled WGS sequence"/>
</dbReference>
<reference evidence="2 3" key="1">
    <citation type="submission" date="2018-05" db="EMBL/GenBank/DDBJ databases">
        <title>Genomic Encyclopedia of Type Strains, Phase IV (KMG-IV): sequencing the most valuable type-strain genomes for metagenomic binning, comparative biology and taxonomic classification.</title>
        <authorList>
            <person name="Goeker M."/>
        </authorList>
    </citation>
    <scope>NUCLEOTIDE SEQUENCE [LARGE SCALE GENOMIC DNA]</scope>
    <source>
        <strain evidence="2 3">DSM 18773</strain>
    </source>
</reference>
<sequence length="455" mass="51942">MLQYRFQNLGPIETGEVQVKNLTILCGENNTGKTYGTYAIYGLSKELSHLEMEFPELIDMQNEDVGEIQVDLEDALDQLDTKLDTVCFEFSRNLFRLFSVKFDAFASADIGLQVDIEQFKNVLRETEYNSSIHYASFGRLQFLKKLGTLATRVISTGFLTENKIQKQLVASLGAQILSRYVISDLFSETFLLPAERSGMNLFFKELNASRNELVHDLGIGLVNDDLLDVRNKLEQNISPYAVPISDYLQFLNRLELYANQEGPFVDIAREIQTNIIKGTYEVKNQQVFYINQDGKQINLHVSSSTVKSLFGLVFYLTYMAKKGAYLIIDEPELNLHPDNQRKLARALAKAANRGLHVIISTHSDYMVKEFNNLLMLSKLTKNREEIMQKYGYTEDELLKPTDVAPYLFIENRIEPMLIDPNEGIIAETFDKVINSANQAADDIYYSLQEEQQDGD</sequence>
<dbReference type="InterPro" id="IPR051396">
    <property type="entry name" value="Bact_Antivir_Def_Nuclease"/>
</dbReference>
<accession>A0A316D3G1</accession>
<dbReference type="InterPro" id="IPR041685">
    <property type="entry name" value="AAA_GajA/Old/RecF-like"/>
</dbReference>
<dbReference type="EMBL" id="QGGL01000021">
    <property type="protein sequence ID" value="PWK05963.1"/>
    <property type="molecule type" value="Genomic_DNA"/>
</dbReference>
<proteinExistence type="predicted"/>
<dbReference type="Gene3D" id="3.40.50.300">
    <property type="entry name" value="P-loop containing nucleotide triphosphate hydrolases"/>
    <property type="match status" value="1"/>
</dbReference>
<keyword evidence="3" id="KW-1185">Reference proteome</keyword>